<dbReference type="GO" id="GO:0003700">
    <property type="term" value="F:DNA-binding transcription factor activity"/>
    <property type="evidence" value="ECO:0007669"/>
    <property type="project" value="TreeGrafter"/>
</dbReference>
<evidence type="ECO:0000313" key="6">
    <source>
        <dbReference type="EMBL" id="KQK31954.1"/>
    </source>
</evidence>
<feature type="DNA-binding region" description="H-T-H motif" evidence="4">
    <location>
        <begin position="36"/>
        <end position="55"/>
    </location>
</feature>
<evidence type="ECO:0000256" key="2">
    <source>
        <dbReference type="ARBA" id="ARBA00023125"/>
    </source>
</evidence>
<accession>A0A0Q3T2Q0</accession>
<feature type="domain" description="HTH tetR-type" evidence="5">
    <location>
        <begin position="13"/>
        <end position="73"/>
    </location>
</feature>
<keyword evidence="1" id="KW-0805">Transcription regulation</keyword>
<dbReference type="AlphaFoldDB" id="A0A0Q3T2Q0"/>
<protein>
    <submittedName>
        <fullName evidence="6">TetR family transcriptional regulator</fullName>
    </submittedName>
    <submittedName>
        <fullName evidence="7">Transcriptional regulator, TetR family</fullName>
    </submittedName>
</protein>
<dbReference type="STRING" id="53254.SAMN05660750_01135"/>
<dbReference type="PANTHER" id="PTHR30055:SF240">
    <property type="entry name" value="HTH-TYPE TRANSCRIPTIONAL REGULATOR ACRR"/>
    <property type="match status" value="1"/>
</dbReference>
<dbReference type="InterPro" id="IPR050109">
    <property type="entry name" value="HTH-type_TetR-like_transc_reg"/>
</dbReference>
<name>A0A0Q3T2Q0_9HYPH</name>
<evidence type="ECO:0000313" key="7">
    <source>
        <dbReference type="EMBL" id="SKB52069.1"/>
    </source>
</evidence>
<dbReference type="InterPro" id="IPR001647">
    <property type="entry name" value="HTH_TetR"/>
</dbReference>
<reference evidence="7 9" key="2">
    <citation type="submission" date="2017-02" db="EMBL/GenBank/DDBJ databases">
        <authorList>
            <person name="Peterson S.W."/>
        </authorList>
    </citation>
    <scope>NUCLEOTIDE SEQUENCE [LARGE SCALE GENOMIC DNA]</scope>
    <source>
        <strain evidence="7 9">DSM 9653</strain>
    </source>
</reference>
<gene>
    <name evidence="6" type="ORF">ARD30_08890</name>
    <name evidence="7" type="ORF">SAMN05660750_01135</name>
</gene>
<dbReference type="PROSITE" id="PS50977">
    <property type="entry name" value="HTH_TETR_2"/>
    <property type="match status" value="1"/>
</dbReference>
<evidence type="ECO:0000256" key="4">
    <source>
        <dbReference type="PROSITE-ProRule" id="PRU00335"/>
    </source>
</evidence>
<evidence type="ECO:0000256" key="3">
    <source>
        <dbReference type="ARBA" id="ARBA00023163"/>
    </source>
</evidence>
<dbReference type="Pfam" id="PF17932">
    <property type="entry name" value="TetR_C_24"/>
    <property type="match status" value="1"/>
</dbReference>
<dbReference type="GO" id="GO:0000976">
    <property type="term" value="F:transcription cis-regulatory region binding"/>
    <property type="evidence" value="ECO:0007669"/>
    <property type="project" value="TreeGrafter"/>
</dbReference>
<dbReference type="EMBL" id="FUYX01000002">
    <property type="protein sequence ID" value="SKB52069.1"/>
    <property type="molecule type" value="Genomic_DNA"/>
</dbReference>
<dbReference type="PROSITE" id="PS01081">
    <property type="entry name" value="HTH_TETR_1"/>
    <property type="match status" value="1"/>
</dbReference>
<dbReference type="RefSeq" id="WP_055726800.1">
    <property type="nucleotide sequence ID" value="NZ_FUYX01000002.1"/>
</dbReference>
<keyword evidence="2 4" id="KW-0238">DNA-binding</keyword>
<dbReference type="InterPro" id="IPR041490">
    <property type="entry name" value="KstR2_TetR_C"/>
</dbReference>
<evidence type="ECO:0000259" key="5">
    <source>
        <dbReference type="PROSITE" id="PS50977"/>
    </source>
</evidence>
<dbReference type="PANTHER" id="PTHR30055">
    <property type="entry name" value="HTH-TYPE TRANSCRIPTIONAL REGULATOR RUTR"/>
    <property type="match status" value="1"/>
</dbReference>
<dbReference type="Pfam" id="PF00440">
    <property type="entry name" value="TetR_N"/>
    <property type="match status" value="1"/>
</dbReference>
<evidence type="ECO:0000256" key="1">
    <source>
        <dbReference type="ARBA" id="ARBA00023015"/>
    </source>
</evidence>
<dbReference type="InterPro" id="IPR009057">
    <property type="entry name" value="Homeodomain-like_sf"/>
</dbReference>
<dbReference type="OrthoDB" id="9779746at2"/>
<dbReference type="Proteomes" id="UP000190130">
    <property type="component" value="Unassembled WGS sequence"/>
</dbReference>
<dbReference type="Proteomes" id="UP000051562">
    <property type="component" value="Unassembled WGS sequence"/>
</dbReference>
<dbReference type="PRINTS" id="PR00455">
    <property type="entry name" value="HTHTETR"/>
</dbReference>
<dbReference type="Gene3D" id="1.10.357.10">
    <property type="entry name" value="Tetracycline Repressor, domain 2"/>
    <property type="match status" value="1"/>
</dbReference>
<dbReference type="InterPro" id="IPR023772">
    <property type="entry name" value="DNA-bd_HTH_TetR-type_CS"/>
</dbReference>
<dbReference type="InterPro" id="IPR036271">
    <property type="entry name" value="Tet_transcr_reg_TetR-rel_C_sf"/>
</dbReference>
<organism evidence="6 8">
    <name type="scientific">Bosea thiooxidans</name>
    <dbReference type="NCBI Taxonomy" id="53254"/>
    <lineage>
        <taxon>Bacteria</taxon>
        <taxon>Pseudomonadati</taxon>
        <taxon>Pseudomonadota</taxon>
        <taxon>Alphaproteobacteria</taxon>
        <taxon>Hyphomicrobiales</taxon>
        <taxon>Boseaceae</taxon>
        <taxon>Bosea</taxon>
    </lineage>
</organism>
<reference evidence="6 8" key="1">
    <citation type="submission" date="2015-10" db="EMBL/GenBank/DDBJ databases">
        <title>Draft genome of Bosea thiooxidans.</title>
        <authorList>
            <person name="Wang X."/>
        </authorList>
    </citation>
    <scope>NUCLEOTIDE SEQUENCE [LARGE SCALE GENOMIC DNA]</scope>
    <source>
        <strain evidence="6 8">CGMCC 9174</strain>
    </source>
</reference>
<dbReference type="SUPFAM" id="SSF48498">
    <property type="entry name" value="Tetracyclin repressor-like, C-terminal domain"/>
    <property type="match status" value="1"/>
</dbReference>
<evidence type="ECO:0000313" key="8">
    <source>
        <dbReference type="Proteomes" id="UP000051562"/>
    </source>
</evidence>
<evidence type="ECO:0000313" key="9">
    <source>
        <dbReference type="Proteomes" id="UP000190130"/>
    </source>
</evidence>
<sequence length="200" mass="22372">MQPKRQGRPPTLENARERILDDAANLFAREGYDGTSLGDLAVSVGVTKAAIYHYFPNKKEIYEGIIVRTLDGLLREVSAATAEAKAPEDALRRFMTAHADYFEEHYNGFLAMLVGYGGMQNVVMLAEAQQLRDDYENLLRTILSDGTEAGQFRDVDVQLTSRAVLSMLNWMARWFKPGKGRRASSFAQDYCDLILGGLRA</sequence>
<keyword evidence="3" id="KW-0804">Transcription</keyword>
<dbReference type="Gene3D" id="1.10.10.60">
    <property type="entry name" value="Homeodomain-like"/>
    <property type="match status" value="1"/>
</dbReference>
<proteinExistence type="predicted"/>
<keyword evidence="8" id="KW-1185">Reference proteome</keyword>
<dbReference type="SUPFAM" id="SSF46689">
    <property type="entry name" value="Homeodomain-like"/>
    <property type="match status" value="1"/>
</dbReference>
<dbReference type="EMBL" id="LMAR01000010">
    <property type="protein sequence ID" value="KQK31954.1"/>
    <property type="molecule type" value="Genomic_DNA"/>
</dbReference>